<accession>A0A9Q1BCI8</accession>
<organism evidence="5 6">
    <name type="scientific">Holothuria leucospilota</name>
    <name type="common">Black long sea cucumber</name>
    <name type="synonym">Mertensiothuria leucospilota</name>
    <dbReference type="NCBI Taxonomy" id="206669"/>
    <lineage>
        <taxon>Eukaryota</taxon>
        <taxon>Metazoa</taxon>
        <taxon>Echinodermata</taxon>
        <taxon>Eleutherozoa</taxon>
        <taxon>Echinozoa</taxon>
        <taxon>Holothuroidea</taxon>
        <taxon>Aspidochirotacea</taxon>
        <taxon>Aspidochirotida</taxon>
        <taxon>Holothuriidae</taxon>
        <taxon>Holothuria</taxon>
    </lineage>
</organism>
<keyword evidence="2" id="KW-0732">Signal</keyword>
<gene>
    <name evidence="5" type="ORF">HOLleu_37696</name>
</gene>
<dbReference type="SUPFAM" id="SSF52058">
    <property type="entry name" value="L domain-like"/>
    <property type="match status" value="1"/>
</dbReference>
<dbReference type="InterPro" id="IPR001611">
    <property type="entry name" value="Leu-rich_rpt"/>
</dbReference>
<dbReference type="SMART" id="SM00369">
    <property type="entry name" value="LRR_TYP"/>
    <property type="match status" value="5"/>
</dbReference>
<evidence type="ECO:0000313" key="5">
    <source>
        <dbReference type="EMBL" id="KAJ8022716.1"/>
    </source>
</evidence>
<dbReference type="InterPro" id="IPR050541">
    <property type="entry name" value="LRR_TM_domain-containing"/>
</dbReference>
<keyword evidence="6" id="KW-1185">Reference proteome</keyword>
<dbReference type="AlphaFoldDB" id="A0A9Q1BCI8"/>
<keyword evidence="3" id="KW-0677">Repeat</keyword>
<keyword evidence="4" id="KW-0472">Membrane</keyword>
<dbReference type="GO" id="GO:0005886">
    <property type="term" value="C:plasma membrane"/>
    <property type="evidence" value="ECO:0007669"/>
    <property type="project" value="TreeGrafter"/>
</dbReference>
<evidence type="ECO:0000256" key="4">
    <source>
        <dbReference type="SAM" id="Phobius"/>
    </source>
</evidence>
<evidence type="ECO:0000256" key="2">
    <source>
        <dbReference type="ARBA" id="ARBA00022729"/>
    </source>
</evidence>
<sequence length="371" mass="41917">MKNNGDTVMKSTDNLGEREETRLFVLQIVCSWYIPLLLLLCCAHITFVVADGQDRSECTPSHFDVILNCSERNLLEIPDIGPEIDRRSVVLLLLEGNNISKIEARSLSGFDNLEELYLGGNDIRYLENGTFREVPRLKLLDIQNSKLFAIESGAFGGLEILEEIFLGFNTINFLPDGIFAGMFRLEVIQVRSNPLRDRSVSENTFRNLTSLRVIDMSETWLTTLPIDLFQDCTNLQNVIFHNTLLISVNMIHWPIAPYKIVDFRYSPVVNITNVPREVTILKASLRALQCTCENERAILLVLAGQNISSHCQNLRCNIPTDENVVTAVAPHHMSPEPDSTYSTSDSVYSRNHMQLYFLLVIAFTSVFAVGL</sequence>
<keyword evidence="1" id="KW-0433">Leucine-rich repeat</keyword>
<dbReference type="Proteomes" id="UP001152320">
    <property type="component" value="Chromosome 20"/>
</dbReference>
<protein>
    <submittedName>
        <fullName evidence="5">Insulin-like growth factor-binding protein complex acid labile subunit</fullName>
    </submittedName>
</protein>
<dbReference type="InterPro" id="IPR032675">
    <property type="entry name" value="LRR_dom_sf"/>
</dbReference>
<evidence type="ECO:0000313" key="6">
    <source>
        <dbReference type="Proteomes" id="UP001152320"/>
    </source>
</evidence>
<proteinExistence type="predicted"/>
<keyword evidence="4" id="KW-1133">Transmembrane helix</keyword>
<evidence type="ECO:0000256" key="3">
    <source>
        <dbReference type="ARBA" id="ARBA00022737"/>
    </source>
</evidence>
<dbReference type="OrthoDB" id="694479at2759"/>
<feature type="transmembrane region" description="Helical" evidence="4">
    <location>
        <begin position="23"/>
        <end position="50"/>
    </location>
</feature>
<reference evidence="5" key="1">
    <citation type="submission" date="2021-10" db="EMBL/GenBank/DDBJ databases">
        <title>Tropical sea cucumber genome reveals ecological adaptation and Cuvierian tubules defense mechanism.</title>
        <authorList>
            <person name="Chen T."/>
        </authorList>
    </citation>
    <scope>NUCLEOTIDE SEQUENCE</scope>
    <source>
        <strain evidence="5">Nanhai2018</strain>
        <tissue evidence="5">Muscle</tissue>
    </source>
</reference>
<name>A0A9Q1BCI8_HOLLE</name>
<dbReference type="Gene3D" id="3.80.10.10">
    <property type="entry name" value="Ribonuclease Inhibitor"/>
    <property type="match status" value="1"/>
</dbReference>
<dbReference type="PANTHER" id="PTHR24369">
    <property type="entry name" value="ANTIGEN BSP, PUTATIVE-RELATED"/>
    <property type="match status" value="1"/>
</dbReference>
<keyword evidence="4" id="KW-0812">Transmembrane</keyword>
<dbReference type="Pfam" id="PF13855">
    <property type="entry name" value="LRR_8"/>
    <property type="match status" value="1"/>
</dbReference>
<evidence type="ECO:0000256" key="1">
    <source>
        <dbReference type="ARBA" id="ARBA00022614"/>
    </source>
</evidence>
<dbReference type="PANTHER" id="PTHR24369:SF210">
    <property type="entry name" value="CHAOPTIN-RELATED"/>
    <property type="match status" value="1"/>
</dbReference>
<dbReference type="InterPro" id="IPR003591">
    <property type="entry name" value="Leu-rich_rpt_typical-subtyp"/>
</dbReference>
<dbReference type="EMBL" id="JAIZAY010000020">
    <property type="protein sequence ID" value="KAJ8022716.1"/>
    <property type="molecule type" value="Genomic_DNA"/>
</dbReference>
<comment type="caution">
    <text evidence="5">The sequence shown here is derived from an EMBL/GenBank/DDBJ whole genome shotgun (WGS) entry which is preliminary data.</text>
</comment>
<dbReference type="PROSITE" id="PS51450">
    <property type="entry name" value="LRR"/>
    <property type="match status" value="1"/>
</dbReference>